<proteinExistence type="predicted"/>
<dbReference type="Proteomes" id="UP001061070">
    <property type="component" value="Unassembled WGS sequence"/>
</dbReference>
<sequence length="251" mass="29233">MNKITLNRINFFDYVYVIYKYRKPTEEELKFAARNNILNIYLSRGVECGIKKVIPSAFGAAKHMAEVHIDNELGNRLSNFLETEDEFKQWEKNIPEITPKELDQYQNSYVNSDLSAVNREILENKTILTYGQELFHGGRWDGLVGEIKITTRPLSTTFCPQVALREADHLDKAYNEERIDICVLKIMHDDIHAYAFGNEGNHGNEKEVLLENNLIIKKISEEKFCDDYKCYVHPNKEKIIPVYVVVLEVRK</sequence>
<evidence type="ECO:0000313" key="1">
    <source>
        <dbReference type="EMBL" id="GBR15603.1"/>
    </source>
</evidence>
<name>A0ABQ0QED5_9PROT</name>
<reference evidence="1" key="1">
    <citation type="submission" date="2013-04" db="EMBL/GenBank/DDBJ databases">
        <title>The genome sequencing project of 58 acetic acid bacteria.</title>
        <authorList>
            <person name="Okamoto-Kainuma A."/>
            <person name="Ishikawa M."/>
            <person name="Umino S."/>
            <person name="Koizumi Y."/>
            <person name="Shiwa Y."/>
            <person name="Yoshikawa H."/>
            <person name="Matsutani M."/>
            <person name="Matsushita K."/>
        </authorList>
    </citation>
    <scope>NUCLEOTIDE SEQUENCE</scope>
    <source>
        <strain evidence="1">NRIC 0228</strain>
    </source>
</reference>
<keyword evidence="2" id="KW-1185">Reference proteome</keyword>
<accession>A0ABQ0QED5</accession>
<dbReference type="RefSeq" id="WP_099182743.1">
    <property type="nucleotide sequence ID" value="NZ_BAQW01000013.1"/>
</dbReference>
<dbReference type="EMBL" id="BAQW01000013">
    <property type="protein sequence ID" value="GBR15603.1"/>
    <property type="molecule type" value="Genomic_DNA"/>
</dbReference>
<evidence type="ECO:0000313" key="2">
    <source>
        <dbReference type="Proteomes" id="UP001061070"/>
    </source>
</evidence>
<comment type="caution">
    <text evidence="1">The sequence shown here is derived from an EMBL/GenBank/DDBJ whole genome shotgun (WGS) entry which is preliminary data.</text>
</comment>
<organism evidence="1 2">
    <name type="scientific">Gluconobacter frateurii NRIC 0228</name>
    <dbReference type="NCBI Taxonomy" id="1307946"/>
    <lineage>
        <taxon>Bacteria</taxon>
        <taxon>Pseudomonadati</taxon>
        <taxon>Pseudomonadota</taxon>
        <taxon>Alphaproteobacteria</taxon>
        <taxon>Acetobacterales</taxon>
        <taxon>Acetobacteraceae</taxon>
        <taxon>Gluconobacter</taxon>
    </lineage>
</organism>
<protein>
    <submittedName>
        <fullName evidence="1">Uncharacterized protein</fullName>
    </submittedName>
</protein>
<gene>
    <name evidence="1" type="ORF">AA0228_2557</name>
</gene>